<dbReference type="PANTHER" id="PTHR45929">
    <property type="entry name" value="JAK PATHWAY SIGNAL TRANSDUCTION ADAPTOR MOLECULE"/>
    <property type="match status" value="1"/>
</dbReference>
<dbReference type="GO" id="GO:0010008">
    <property type="term" value="C:endosome membrane"/>
    <property type="evidence" value="ECO:0007669"/>
    <property type="project" value="UniProtKB-SubCell"/>
</dbReference>
<dbReference type="SMART" id="SM00326">
    <property type="entry name" value="SH3"/>
    <property type="match status" value="1"/>
</dbReference>
<dbReference type="PROSITE" id="PS50002">
    <property type="entry name" value="SH3"/>
    <property type="match status" value="1"/>
</dbReference>
<feature type="compositionally biased region" description="Polar residues" evidence="9">
    <location>
        <begin position="181"/>
        <end position="194"/>
    </location>
</feature>
<dbReference type="InterPro" id="IPR050670">
    <property type="entry name" value="STAM"/>
</dbReference>
<dbReference type="Gene3D" id="2.30.30.40">
    <property type="entry name" value="SH3 Domains"/>
    <property type="match status" value="1"/>
</dbReference>
<dbReference type="Proteomes" id="UP000189911">
    <property type="component" value="Chromosome D"/>
</dbReference>
<dbReference type="InterPro" id="IPR002014">
    <property type="entry name" value="VHS_dom"/>
</dbReference>
<dbReference type="OrthoDB" id="10255964at2759"/>
<feature type="region of interest" description="Disordered" evidence="9">
    <location>
        <begin position="416"/>
        <end position="495"/>
    </location>
</feature>
<feature type="region of interest" description="Disordered" evidence="9">
    <location>
        <begin position="181"/>
        <end position="217"/>
    </location>
</feature>
<evidence type="ECO:0000259" key="11">
    <source>
        <dbReference type="PROSITE" id="PS50179"/>
    </source>
</evidence>
<proteinExistence type="inferred from homology"/>
<accession>A0A1G4JGZ9</accession>
<dbReference type="InterPro" id="IPR008942">
    <property type="entry name" value="ENTH_VHS"/>
</dbReference>
<dbReference type="Pfam" id="PF00790">
    <property type="entry name" value="VHS"/>
    <property type="match status" value="1"/>
</dbReference>
<feature type="domain" description="SH3" evidence="10">
    <location>
        <begin position="217"/>
        <end position="276"/>
    </location>
</feature>
<sequence>MVSESLLRTAVFKATDGKLRADNWQYIIDVCDVVKEDPEDGGRLVIDIVEERLKETDANVILRTLSLVVSLAENCGSRLQQAVSSKKFTKVLMGLIKSTGVHWLVKKEVAKTVAQLSDSFKKDPSLKPMQDLFSDIRAKEPGLLEEQAVPRKTEMSNETKRSEDKELEEALRLSIMEYTKTGGSQHSLESQNKAHVSHAEERGSSTSPGNGQAPSPAVVRKVRALHDLSGRDSEELSFRKGDVITVIEQVYRDWWRGSLRGNVGIFPLNYVTPVAEKTVQEMDHERAQEDAMLAQISRVDKLHQTMRNAGHNFEITQDQEVTDLYSSITPLRPQLTKMIGNCAQKKEEYSSLRRVLADAEASYNQLLNRASHSYALPSIQQARPDYMRGARQPSYTGPLGNHQPQSANSYVHAQPYLTGEGAPDYNQQMQQQQHSIGSPQHPQQRQPSQQHQLQYQGLQQGLLQGSQQGPSAGNNNSTYPTPYPISNQNTGLRKD</sequence>
<reference evidence="13" key="1">
    <citation type="submission" date="2016-03" db="EMBL/GenBank/DDBJ databases">
        <authorList>
            <person name="Devillers Hugo."/>
        </authorList>
    </citation>
    <scope>NUCLEOTIDE SEQUENCE [LARGE SCALE GENOMIC DNA]</scope>
</reference>
<keyword evidence="5 7" id="KW-0728">SH3 domain</keyword>
<evidence type="ECO:0000256" key="7">
    <source>
        <dbReference type="PROSITE-ProRule" id="PRU00192"/>
    </source>
</evidence>
<evidence type="ECO:0000256" key="5">
    <source>
        <dbReference type="ARBA" id="ARBA00022443"/>
    </source>
</evidence>
<dbReference type="SUPFAM" id="SSF50044">
    <property type="entry name" value="SH3-domain"/>
    <property type="match status" value="1"/>
</dbReference>
<dbReference type="FunFam" id="2.30.30.40:FF:000072">
    <property type="entry name" value="Unconventional Myosin IB"/>
    <property type="match status" value="1"/>
</dbReference>
<keyword evidence="13" id="KW-1185">Reference proteome</keyword>
<protein>
    <recommendedName>
        <fullName evidence="3">Class E vacuolar protein-sorting machinery protein HSE1</fullName>
    </recommendedName>
    <alternativeName>
        <fullName evidence="4">Class E vacuolar protein-sorting machinery protein hse1</fullName>
    </alternativeName>
</protein>
<evidence type="ECO:0000256" key="6">
    <source>
        <dbReference type="ARBA" id="ARBA00022753"/>
    </source>
</evidence>
<keyword evidence="8" id="KW-0175">Coiled coil</keyword>
<keyword evidence="6" id="KW-0967">Endosome</keyword>
<comment type="subcellular location">
    <subcellularLocation>
        <location evidence="1">Endosome membrane</location>
        <topology evidence="1">Peripheral membrane protein</topology>
        <orientation evidence="1">Cytoplasmic side</orientation>
    </subcellularLocation>
</comment>
<feature type="coiled-coil region" evidence="8">
    <location>
        <begin position="342"/>
        <end position="369"/>
    </location>
</feature>
<dbReference type="PANTHER" id="PTHR45929:SF3">
    <property type="entry name" value="JAK PATHWAY SIGNAL TRANSDUCTION ADAPTOR MOLECULE"/>
    <property type="match status" value="1"/>
</dbReference>
<gene>
    <name evidence="12" type="ORF">LANO_0D05820G</name>
</gene>
<dbReference type="GO" id="GO:0043130">
    <property type="term" value="F:ubiquitin binding"/>
    <property type="evidence" value="ECO:0007669"/>
    <property type="project" value="InterPro"/>
</dbReference>
<dbReference type="SMART" id="SM00288">
    <property type="entry name" value="VHS"/>
    <property type="match status" value="1"/>
</dbReference>
<feature type="compositionally biased region" description="Polar residues" evidence="9">
    <location>
        <begin position="472"/>
        <end position="495"/>
    </location>
</feature>
<dbReference type="PRINTS" id="PR00499">
    <property type="entry name" value="P67PHOX"/>
</dbReference>
<dbReference type="GO" id="GO:0035091">
    <property type="term" value="F:phosphatidylinositol binding"/>
    <property type="evidence" value="ECO:0007669"/>
    <property type="project" value="InterPro"/>
</dbReference>
<name>A0A1G4JGZ9_9SACH</name>
<evidence type="ECO:0000256" key="9">
    <source>
        <dbReference type="SAM" id="MobiDB-lite"/>
    </source>
</evidence>
<dbReference type="InterPro" id="IPR001452">
    <property type="entry name" value="SH3_domain"/>
</dbReference>
<dbReference type="Pfam" id="PF00018">
    <property type="entry name" value="SH3_1"/>
    <property type="match status" value="1"/>
</dbReference>
<comment type="similarity">
    <text evidence="2">Belongs to the STAM family.</text>
</comment>
<dbReference type="Gene3D" id="1.25.40.90">
    <property type="match status" value="1"/>
</dbReference>
<organism evidence="12 13">
    <name type="scientific">Lachancea nothofagi CBS 11611</name>
    <dbReference type="NCBI Taxonomy" id="1266666"/>
    <lineage>
        <taxon>Eukaryota</taxon>
        <taxon>Fungi</taxon>
        <taxon>Dikarya</taxon>
        <taxon>Ascomycota</taxon>
        <taxon>Saccharomycotina</taxon>
        <taxon>Saccharomycetes</taxon>
        <taxon>Saccharomycetales</taxon>
        <taxon>Saccharomycetaceae</taxon>
        <taxon>Lachancea</taxon>
    </lineage>
</organism>
<dbReference type="SUPFAM" id="SSF48464">
    <property type="entry name" value="ENTH/VHS domain"/>
    <property type="match status" value="1"/>
</dbReference>
<feature type="compositionally biased region" description="Low complexity" evidence="9">
    <location>
        <begin position="427"/>
        <end position="471"/>
    </location>
</feature>
<evidence type="ECO:0000313" key="12">
    <source>
        <dbReference type="EMBL" id="SCU89642.1"/>
    </source>
</evidence>
<dbReference type="EMBL" id="LT598448">
    <property type="protein sequence ID" value="SCU89642.1"/>
    <property type="molecule type" value="Genomic_DNA"/>
</dbReference>
<dbReference type="GO" id="GO:0033565">
    <property type="term" value="C:ESCRT-0 complex"/>
    <property type="evidence" value="ECO:0007669"/>
    <property type="project" value="TreeGrafter"/>
</dbReference>
<evidence type="ECO:0000256" key="8">
    <source>
        <dbReference type="SAM" id="Coils"/>
    </source>
</evidence>
<dbReference type="GO" id="GO:0043328">
    <property type="term" value="P:protein transport to vacuole involved in ubiquitin-dependent protein catabolic process via the multivesicular body sorting pathway"/>
    <property type="evidence" value="ECO:0007669"/>
    <property type="project" value="TreeGrafter"/>
</dbReference>
<feature type="domain" description="VHS" evidence="11">
    <location>
        <begin position="14"/>
        <end position="139"/>
    </location>
</feature>
<dbReference type="Gene3D" id="1.20.5.1940">
    <property type="match status" value="1"/>
</dbReference>
<evidence type="ECO:0000256" key="2">
    <source>
        <dbReference type="ARBA" id="ARBA00009666"/>
    </source>
</evidence>
<evidence type="ECO:0000259" key="10">
    <source>
        <dbReference type="PROSITE" id="PS50002"/>
    </source>
</evidence>
<feature type="compositionally biased region" description="Polar residues" evidence="9">
    <location>
        <begin position="204"/>
        <end position="213"/>
    </location>
</feature>
<dbReference type="AlphaFoldDB" id="A0A1G4JGZ9"/>
<evidence type="ECO:0000256" key="4">
    <source>
        <dbReference type="ARBA" id="ARBA00018978"/>
    </source>
</evidence>
<evidence type="ECO:0000256" key="1">
    <source>
        <dbReference type="ARBA" id="ARBA00004125"/>
    </source>
</evidence>
<dbReference type="CDD" id="cd16978">
    <property type="entry name" value="VHS_HSE1"/>
    <property type="match status" value="1"/>
</dbReference>
<evidence type="ECO:0000256" key="3">
    <source>
        <dbReference type="ARBA" id="ARBA00017923"/>
    </source>
</evidence>
<dbReference type="PRINTS" id="PR00452">
    <property type="entry name" value="SH3DOMAIN"/>
</dbReference>
<feature type="region of interest" description="Disordered" evidence="9">
    <location>
        <begin position="388"/>
        <end position="407"/>
    </location>
</feature>
<dbReference type="PROSITE" id="PS50179">
    <property type="entry name" value="VHS"/>
    <property type="match status" value="1"/>
</dbReference>
<dbReference type="InterPro" id="IPR036028">
    <property type="entry name" value="SH3-like_dom_sf"/>
</dbReference>
<evidence type="ECO:0000313" key="13">
    <source>
        <dbReference type="Proteomes" id="UP000189911"/>
    </source>
</evidence>